<evidence type="ECO:0000313" key="3">
    <source>
        <dbReference type="Proteomes" id="UP000730481"/>
    </source>
</evidence>
<evidence type="ECO:0000256" key="1">
    <source>
        <dbReference type="SAM" id="MobiDB-lite"/>
    </source>
</evidence>
<accession>A0A9P5A8M9</accession>
<feature type="compositionally biased region" description="Polar residues" evidence="1">
    <location>
        <begin position="224"/>
        <end position="248"/>
    </location>
</feature>
<organism evidence="2 3">
    <name type="scientific">Fusarium beomiforme</name>
    <dbReference type="NCBI Taxonomy" id="44412"/>
    <lineage>
        <taxon>Eukaryota</taxon>
        <taxon>Fungi</taxon>
        <taxon>Dikarya</taxon>
        <taxon>Ascomycota</taxon>
        <taxon>Pezizomycotina</taxon>
        <taxon>Sordariomycetes</taxon>
        <taxon>Hypocreomycetidae</taxon>
        <taxon>Hypocreales</taxon>
        <taxon>Nectriaceae</taxon>
        <taxon>Fusarium</taxon>
        <taxon>Fusarium burgessii species complex</taxon>
    </lineage>
</organism>
<dbReference type="AlphaFoldDB" id="A0A9P5A8M9"/>
<gene>
    <name evidence="2" type="ORF">FBEOM_11996</name>
</gene>
<feature type="compositionally biased region" description="Basic residues" evidence="1">
    <location>
        <begin position="109"/>
        <end position="121"/>
    </location>
</feature>
<evidence type="ECO:0000313" key="2">
    <source>
        <dbReference type="EMBL" id="KAF4334172.1"/>
    </source>
</evidence>
<protein>
    <submittedName>
        <fullName evidence="2">Uncharacterized protein</fullName>
    </submittedName>
</protein>
<comment type="caution">
    <text evidence="2">The sequence shown here is derived from an EMBL/GenBank/DDBJ whole genome shotgun (WGS) entry which is preliminary data.</text>
</comment>
<keyword evidence="3" id="KW-1185">Reference proteome</keyword>
<reference evidence="2" key="2">
    <citation type="submission" date="2020-02" db="EMBL/GenBank/DDBJ databases">
        <title>Identification and distribution of gene clusters putatively required for synthesis of sphingolipid metabolism inhibitors in phylogenetically diverse species of the filamentous fungus Fusarium.</title>
        <authorList>
            <person name="Kim H.-S."/>
            <person name="Busman M."/>
            <person name="Brown D.W."/>
            <person name="Divon H."/>
            <person name="Uhlig S."/>
            <person name="Proctor R.H."/>
        </authorList>
    </citation>
    <scope>NUCLEOTIDE SEQUENCE</scope>
    <source>
        <strain evidence="2">NRRL 25174</strain>
    </source>
</reference>
<sequence length="449" mass="50099">MASPSIDFIRSLEDLFAEAGEKGRDAKTEFVHLRSSIIDFIVSSEGLTAAKARAKYSLKFTDGANPKKHIAFFPLKFNLSEKGTQLDAANTAEEFIEILRTLINEQKQRVRKEKNANKKKASSSPPPSPMNNAQKRLEAEAVPKNSSTADDSPRKRIKLNTHKNRSDISGSPISSTTYQPKDSTVTEAGKGKVTNGSDSDALGPMDIDSGTVSSQNREDAMDAQQKSIEENNQQHPVSQRPSPNQQDTHMNEVAETLPSYCGTDILEVIAAAKVIEARQWGDFKPKLLEMLDQMHEEPTPEQHEKALKRLHVAITTTEPERSLIPIDAWKAYEEKLVGESKKGLFDCEWSRRLSNIGKIIYLPEEETAMETRDWKRLCAAARMCAILTEMTAKPEEQANQEFTDQWLIEKLGDISFLEKLFACKERLGAIQGLGKGIDTIERLAAVKRA</sequence>
<dbReference type="OrthoDB" id="5095558at2759"/>
<proteinExistence type="predicted"/>
<feature type="region of interest" description="Disordered" evidence="1">
    <location>
        <begin position="108"/>
        <end position="248"/>
    </location>
</feature>
<name>A0A9P5A8M9_9HYPO</name>
<feature type="compositionally biased region" description="Polar residues" evidence="1">
    <location>
        <begin position="167"/>
        <end position="186"/>
    </location>
</feature>
<dbReference type="EMBL" id="PVQB02000724">
    <property type="protein sequence ID" value="KAF4334172.1"/>
    <property type="molecule type" value="Genomic_DNA"/>
</dbReference>
<reference evidence="2" key="1">
    <citation type="journal article" date="2017" name="Mycologia">
        <title>Fusarium algeriense, sp. nov., a novel toxigenic crown rot pathogen of durum wheat from Algeria is nested in the Fusarium burgessii species complex.</title>
        <authorList>
            <person name="Laraba I."/>
            <person name="Keddad A."/>
            <person name="Boureghda H."/>
            <person name="Abdallah N."/>
            <person name="Vaughan M.M."/>
            <person name="Proctor R.H."/>
            <person name="Busman M."/>
            <person name="O'Donnell K."/>
        </authorList>
    </citation>
    <scope>NUCLEOTIDE SEQUENCE</scope>
    <source>
        <strain evidence="2">NRRL 25174</strain>
    </source>
</reference>
<dbReference type="Proteomes" id="UP000730481">
    <property type="component" value="Unassembled WGS sequence"/>
</dbReference>